<organism evidence="2 3">
    <name type="scientific">Plastoroseomonas arctica</name>
    <dbReference type="NCBI Taxonomy" id="1509237"/>
    <lineage>
        <taxon>Bacteria</taxon>
        <taxon>Pseudomonadati</taxon>
        <taxon>Pseudomonadota</taxon>
        <taxon>Alphaproteobacteria</taxon>
        <taxon>Acetobacterales</taxon>
        <taxon>Acetobacteraceae</taxon>
        <taxon>Plastoroseomonas</taxon>
    </lineage>
</organism>
<name>A0AAF1JVV5_9PROT</name>
<dbReference type="Proteomes" id="UP001196068">
    <property type="component" value="Unassembled WGS sequence"/>
</dbReference>
<keyword evidence="3" id="KW-1185">Reference proteome</keyword>
<dbReference type="EMBL" id="JAAEDH010000006">
    <property type="protein sequence ID" value="MBR0654826.1"/>
    <property type="molecule type" value="Genomic_DNA"/>
</dbReference>
<protein>
    <submittedName>
        <fullName evidence="2">Multidrug DMT transporter permease</fullName>
    </submittedName>
</protein>
<comment type="caution">
    <text evidence="2">The sequence shown here is derived from an EMBL/GenBank/DDBJ whole genome shotgun (WGS) entry which is preliminary data.</text>
</comment>
<keyword evidence="1" id="KW-1133">Transmembrane helix</keyword>
<dbReference type="AlphaFoldDB" id="A0AAF1JVV5"/>
<evidence type="ECO:0000313" key="2">
    <source>
        <dbReference type="EMBL" id="MBR0654826.1"/>
    </source>
</evidence>
<feature type="transmembrane region" description="Helical" evidence="1">
    <location>
        <begin position="37"/>
        <end position="57"/>
    </location>
</feature>
<proteinExistence type="predicted"/>
<keyword evidence="1" id="KW-0472">Membrane</keyword>
<feature type="transmembrane region" description="Helical" evidence="1">
    <location>
        <begin position="64"/>
        <end position="81"/>
    </location>
</feature>
<keyword evidence="1" id="KW-0812">Transmembrane</keyword>
<sequence>MSPYFFAVLLLSGAAFIQSKSSAPELRPESPLANTAWRLLGKACFVAWLALIIWGALRLHWSQPLAAVVGSLAFNAFLARLGPRPFWPGLSMLCGVAGLALAGFTVFFR</sequence>
<feature type="transmembrane region" description="Helical" evidence="1">
    <location>
        <begin position="87"/>
        <end position="108"/>
    </location>
</feature>
<evidence type="ECO:0000313" key="3">
    <source>
        <dbReference type="Proteomes" id="UP001196068"/>
    </source>
</evidence>
<gene>
    <name evidence="2" type="ORF">GXW79_07025</name>
</gene>
<reference evidence="2" key="1">
    <citation type="submission" date="2020-01" db="EMBL/GenBank/DDBJ databases">
        <authorList>
            <person name="Rat A."/>
        </authorList>
    </citation>
    <scope>NUCLEOTIDE SEQUENCE</scope>
    <source>
        <strain evidence="2">LMG 28251</strain>
    </source>
</reference>
<dbReference type="RefSeq" id="WP_211873649.1">
    <property type="nucleotide sequence ID" value="NZ_JAAEDH010000006.1"/>
</dbReference>
<evidence type="ECO:0000256" key="1">
    <source>
        <dbReference type="SAM" id="Phobius"/>
    </source>
</evidence>
<reference evidence="2" key="2">
    <citation type="journal article" date="2021" name="Syst. Appl. Microbiol.">
        <title>Roseomonas hellenica sp. nov., isolated from roots of wild-growing Alkanna tinctoria.</title>
        <authorList>
            <person name="Rat A."/>
            <person name="Naranjo H.D."/>
            <person name="Lebbe L."/>
            <person name="Cnockaert M."/>
            <person name="Krigas N."/>
            <person name="Grigoriadou K."/>
            <person name="Maloupa E."/>
            <person name="Willems A."/>
        </authorList>
    </citation>
    <scope>NUCLEOTIDE SEQUENCE</scope>
    <source>
        <strain evidence="2">LMG 28251</strain>
    </source>
</reference>
<accession>A0AAF1JVV5</accession>